<organism evidence="2 3">
    <name type="scientific">Neolewinella maritima</name>
    <dbReference type="NCBI Taxonomy" id="1383882"/>
    <lineage>
        <taxon>Bacteria</taxon>
        <taxon>Pseudomonadati</taxon>
        <taxon>Bacteroidota</taxon>
        <taxon>Saprospiria</taxon>
        <taxon>Saprospirales</taxon>
        <taxon>Lewinellaceae</taxon>
        <taxon>Neolewinella</taxon>
    </lineage>
</organism>
<evidence type="ECO:0000313" key="3">
    <source>
        <dbReference type="Proteomes" id="UP000837803"/>
    </source>
</evidence>
<evidence type="ECO:0000313" key="2">
    <source>
        <dbReference type="EMBL" id="CAH1000920.1"/>
    </source>
</evidence>
<dbReference type="EMBL" id="CAKLPZ010000002">
    <property type="protein sequence ID" value="CAH1000920.1"/>
    <property type="molecule type" value="Genomic_DNA"/>
</dbReference>
<keyword evidence="3" id="KW-1185">Reference proteome</keyword>
<dbReference type="InterPro" id="IPR026444">
    <property type="entry name" value="Secre_tail"/>
</dbReference>
<dbReference type="Proteomes" id="UP000837803">
    <property type="component" value="Unassembled WGS sequence"/>
</dbReference>
<dbReference type="Pfam" id="PF18962">
    <property type="entry name" value="Por_Secre_tail"/>
    <property type="match status" value="1"/>
</dbReference>
<dbReference type="RefSeq" id="WP_238750878.1">
    <property type="nucleotide sequence ID" value="NZ_CAKLPZ010000002.1"/>
</dbReference>
<protein>
    <recommendedName>
        <fullName evidence="1">Secretion system C-terminal sorting domain-containing protein</fullName>
    </recommendedName>
</protein>
<gene>
    <name evidence="2" type="ORF">LEM8419_01951</name>
</gene>
<comment type="caution">
    <text evidence="2">The sequence shown here is derived from an EMBL/GenBank/DDBJ whole genome shotgun (WGS) entry which is preliminary data.</text>
</comment>
<name>A0ABN8F351_9BACT</name>
<reference evidence="2" key="1">
    <citation type="submission" date="2021-12" db="EMBL/GenBank/DDBJ databases">
        <authorList>
            <person name="Rodrigo-Torres L."/>
            <person name="Arahal R. D."/>
            <person name="Lucena T."/>
        </authorList>
    </citation>
    <scope>NUCLEOTIDE SEQUENCE</scope>
    <source>
        <strain evidence="2">CECT 8419</strain>
    </source>
</reference>
<dbReference type="NCBIfam" id="TIGR04183">
    <property type="entry name" value="Por_Secre_tail"/>
    <property type="match status" value="1"/>
</dbReference>
<accession>A0ABN8F351</accession>
<sequence length="508" mass="54435">MKHTLLVLLLSAVMTGQSIDFTLGILDRNTAGATITQLFASGNGSIVWSTNDQNDVTNYFSDGQLAGTRPIEFPQDATLIGAVNDRYYFASFESNVSIITEISGADGAVRTLPPQLFTAAISDYTLLDQRLYFIRQVQSSFAQQVHELVAFNPVSETTTVIRSDTYIGTRNQGRQYLATDGALLYFSAAQGAGFGPAAYSPATEMVTLLGEVNAVSPIVYFSRGGQVSINYNKSTFGEANRLLDATSLSAPLPELFPTVPDAAGLIAAWVQVGFDGRVYAVDYSGAVAILLEPAVAADDAYMARGVTKISATEALFVRRTSDTTSAIWRTDGTPDGTRIVTEAPAVVSRIVPFGQVFAIVASQELYLLDPERSVLTPVPVRLAGNPDAEVVVSGERLYFSAIDPVVGEEVHYITVSSTSDGPTAVRNTPSLEVQLYPNPTTGPVNVQLAGNAKLSVTLFNVSGHRLQQLPFAQAVPLDLTAYPPGVYILQLEDTESGARAVRRLVVQR</sequence>
<feature type="domain" description="Secretion system C-terminal sorting" evidence="1">
    <location>
        <begin position="435"/>
        <end position="496"/>
    </location>
</feature>
<evidence type="ECO:0000259" key="1">
    <source>
        <dbReference type="Pfam" id="PF18962"/>
    </source>
</evidence>
<proteinExistence type="predicted"/>